<gene>
    <name evidence="2" type="ORF">D5S19_10455</name>
</gene>
<comment type="caution">
    <text evidence="2">The sequence shown here is derived from an EMBL/GenBank/DDBJ whole genome shotgun (WGS) entry which is preliminary data.</text>
</comment>
<evidence type="ECO:0000256" key="1">
    <source>
        <dbReference type="SAM" id="MobiDB-lite"/>
    </source>
</evidence>
<feature type="region of interest" description="Disordered" evidence="1">
    <location>
        <begin position="1"/>
        <end position="34"/>
    </location>
</feature>
<dbReference type="AlphaFoldDB" id="A0A419I6W0"/>
<sequence>MLSPNDVGKAINTPEVSAKPGQSENTTGNGGKATSCEYQVAGKPAGALAVTRYEGRHTKPAEMIAAIKKAKAGAADVPGFADGAVYYVDGQKTATLAAAKLSGGVPVVVSYTGPVKMTQEMMIPLVRTAVSGA</sequence>
<name>A0A419I6W0_9PSEU</name>
<accession>A0A419I6W0</accession>
<dbReference type="Proteomes" id="UP000285112">
    <property type="component" value="Unassembled WGS sequence"/>
</dbReference>
<reference evidence="2 3" key="1">
    <citation type="submission" date="2018-09" db="EMBL/GenBank/DDBJ databases">
        <title>YIM PH 21725 draft genome.</title>
        <authorList>
            <person name="Miao C."/>
        </authorList>
    </citation>
    <scope>NUCLEOTIDE SEQUENCE [LARGE SCALE GENOMIC DNA]</scope>
    <source>
        <strain evidence="3">YIM PH21725</strain>
    </source>
</reference>
<protein>
    <recommendedName>
        <fullName evidence="4">DUF3558 domain-containing protein</fullName>
    </recommendedName>
</protein>
<organism evidence="2 3">
    <name type="scientific">Amycolatopsis panacis</name>
    <dbReference type="NCBI Taxonomy" id="2340917"/>
    <lineage>
        <taxon>Bacteria</taxon>
        <taxon>Bacillati</taxon>
        <taxon>Actinomycetota</taxon>
        <taxon>Actinomycetes</taxon>
        <taxon>Pseudonocardiales</taxon>
        <taxon>Pseudonocardiaceae</taxon>
        <taxon>Amycolatopsis</taxon>
    </lineage>
</organism>
<evidence type="ECO:0000313" key="2">
    <source>
        <dbReference type="EMBL" id="RJQ87097.1"/>
    </source>
</evidence>
<proteinExistence type="predicted"/>
<dbReference type="EMBL" id="QZFV01000070">
    <property type="protein sequence ID" value="RJQ87097.1"/>
    <property type="molecule type" value="Genomic_DNA"/>
</dbReference>
<evidence type="ECO:0000313" key="3">
    <source>
        <dbReference type="Proteomes" id="UP000285112"/>
    </source>
</evidence>
<keyword evidence="3" id="KW-1185">Reference proteome</keyword>
<evidence type="ECO:0008006" key="4">
    <source>
        <dbReference type="Google" id="ProtNLM"/>
    </source>
</evidence>
<dbReference type="OrthoDB" id="3636728at2"/>